<feature type="domain" description="Protein kinase" evidence="12">
    <location>
        <begin position="975"/>
        <end position="1271"/>
    </location>
</feature>
<reference evidence="13" key="1">
    <citation type="submission" date="2020-01" db="EMBL/GenBank/DDBJ databases">
        <title>Genome Sequencing of Three Apophysomyces-Like Fungal Strains Confirms a Novel Fungal Genus in the Mucoromycota with divergent Burkholderia-like Endosymbiotic Bacteria.</title>
        <authorList>
            <person name="Stajich J.E."/>
            <person name="Macias A.M."/>
            <person name="Carter-House D."/>
            <person name="Lovett B."/>
            <person name="Kasson L.R."/>
            <person name="Berry K."/>
            <person name="Grigoriev I."/>
            <person name="Chang Y."/>
            <person name="Spatafora J."/>
            <person name="Kasson M.T."/>
        </authorList>
    </citation>
    <scope>NUCLEOTIDE SEQUENCE</scope>
    <source>
        <strain evidence="13">NRRL A-21654</strain>
    </source>
</reference>
<keyword evidence="6" id="KW-0418">Kinase</keyword>
<dbReference type="OrthoDB" id="9332038at2759"/>
<dbReference type="PROSITE" id="PS50011">
    <property type="entry name" value="PROTEIN_KINASE_DOM"/>
    <property type="match status" value="1"/>
</dbReference>
<gene>
    <name evidence="13" type="ORF">EC973_009288</name>
</gene>
<dbReference type="SUPFAM" id="SSF56112">
    <property type="entry name" value="Protein kinase-like (PK-like)"/>
    <property type="match status" value="1"/>
</dbReference>
<evidence type="ECO:0000256" key="7">
    <source>
        <dbReference type="ARBA" id="ARBA00022840"/>
    </source>
</evidence>
<evidence type="ECO:0000256" key="3">
    <source>
        <dbReference type="ARBA" id="ARBA00022527"/>
    </source>
</evidence>
<dbReference type="CDD" id="cd14210">
    <property type="entry name" value="PKc_DYRK"/>
    <property type="match status" value="1"/>
</dbReference>
<dbReference type="InterPro" id="IPR008271">
    <property type="entry name" value="Ser/Thr_kinase_AS"/>
</dbReference>
<name>A0A8H7C0E9_9FUNG</name>
<feature type="compositionally biased region" description="Polar residues" evidence="11">
    <location>
        <begin position="644"/>
        <end position="671"/>
    </location>
</feature>
<dbReference type="InterPro" id="IPR050494">
    <property type="entry name" value="Ser_Thr_dual-spec_kinase"/>
</dbReference>
<dbReference type="SMART" id="SM00220">
    <property type="entry name" value="S_TKc"/>
    <property type="match status" value="1"/>
</dbReference>
<feature type="region of interest" description="Disordered" evidence="11">
    <location>
        <begin position="427"/>
        <end position="447"/>
    </location>
</feature>
<keyword evidence="7" id="KW-0067">ATP-binding</keyword>
<keyword evidence="4" id="KW-0808">Transferase</keyword>
<dbReference type="FunFam" id="1.10.510.10:FF:000112">
    <property type="entry name" value="Putative dual specificity tyrosine-phosphorylation-regulated kinase 2"/>
    <property type="match status" value="1"/>
</dbReference>
<dbReference type="InterPro" id="IPR011009">
    <property type="entry name" value="Kinase-like_dom_sf"/>
</dbReference>
<dbReference type="PANTHER" id="PTHR24058:SF22">
    <property type="entry name" value="DUAL SPECIFICITY TYROSINE-PHOSPHORYLATION-REGULATED KINASE 4"/>
    <property type="match status" value="1"/>
</dbReference>
<dbReference type="GO" id="GO:0005524">
    <property type="term" value="F:ATP binding"/>
    <property type="evidence" value="ECO:0007669"/>
    <property type="project" value="UniProtKB-KW"/>
</dbReference>
<evidence type="ECO:0000256" key="11">
    <source>
        <dbReference type="SAM" id="MobiDB-lite"/>
    </source>
</evidence>
<evidence type="ECO:0000259" key="12">
    <source>
        <dbReference type="PROSITE" id="PS50011"/>
    </source>
</evidence>
<dbReference type="Pfam" id="PF00069">
    <property type="entry name" value="Pkinase"/>
    <property type="match status" value="1"/>
</dbReference>
<feature type="compositionally biased region" description="Polar residues" evidence="11">
    <location>
        <begin position="134"/>
        <end position="169"/>
    </location>
</feature>
<keyword evidence="3" id="KW-0723">Serine/threonine-protein kinase</keyword>
<dbReference type="InterPro" id="IPR042521">
    <property type="entry name" value="DYRK"/>
</dbReference>
<evidence type="ECO:0000313" key="14">
    <source>
        <dbReference type="Proteomes" id="UP000605846"/>
    </source>
</evidence>
<feature type="region of interest" description="Disordered" evidence="11">
    <location>
        <begin position="841"/>
        <end position="865"/>
    </location>
</feature>
<feature type="region of interest" description="Disordered" evidence="11">
    <location>
        <begin position="614"/>
        <end position="671"/>
    </location>
</feature>
<evidence type="ECO:0000256" key="8">
    <source>
        <dbReference type="ARBA" id="ARBA00049003"/>
    </source>
</evidence>
<dbReference type="GO" id="GO:0005856">
    <property type="term" value="C:cytoskeleton"/>
    <property type="evidence" value="ECO:0007669"/>
    <property type="project" value="TreeGrafter"/>
</dbReference>
<dbReference type="GO" id="GO:0004712">
    <property type="term" value="F:protein serine/threonine/tyrosine kinase activity"/>
    <property type="evidence" value="ECO:0007669"/>
    <property type="project" value="UniProtKB-EC"/>
</dbReference>
<keyword evidence="5" id="KW-0547">Nucleotide-binding</keyword>
<evidence type="ECO:0000256" key="5">
    <source>
        <dbReference type="ARBA" id="ARBA00022741"/>
    </source>
</evidence>
<comment type="similarity">
    <text evidence="1">Belongs to the protein kinase superfamily. CMGC Ser/Thr protein kinase family. MNB/DYRK subfamily.</text>
</comment>
<feature type="compositionally biased region" description="Polar residues" evidence="11">
    <location>
        <begin position="618"/>
        <end position="629"/>
    </location>
</feature>
<evidence type="ECO:0000256" key="6">
    <source>
        <dbReference type="ARBA" id="ARBA00022777"/>
    </source>
</evidence>
<dbReference type="Proteomes" id="UP000605846">
    <property type="component" value="Unassembled WGS sequence"/>
</dbReference>
<feature type="compositionally biased region" description="Basic and acidic residues" evidence="11">
    <location>
        <begin position="841"/>
        <end position="854"/>
    </location>
</feature>
<comment type="catalytic activity">
    <reaction evidence="8">
        <text>L-seryl-[protein] + ATP = O-phospho-L-seryl-[protein] + ADP + H(+)</text>
        <dbReference type="Rhea" id="RHEA:17989"/>
        <dbReference type="Rhea" id="RHEA-COMP:9863"/>
        <dbReference type="Rhea" id="RHEA-COMP:11604"/>
        <dbReference type="ChEBI" id="CHEBI:15378"/>
        <dbReference type="ChEBI" id="CHEBI:29999"/>
        <dbReference type="ChEBI" id="CHEBI:30616"/>
        <dbReference type="ChEBI" id="CHEBI:83421"/>
        <dbReference type="ChEBI" id="CHEBI:456216"/>
        <dbReference type="EC" id="2.7.12.1"/>
    </reaction>
</comment>
<protein>
    <recommendedName>
        <fullName evidence="2">dual-specificity kinase</fullName>
        <ecNumber evidence="2">2.7.12.1</ecNumber>
    </recommendedName>
</protein>
<dbReference type="InterPro" id="IPR000719">
    <property type="entry name" value="Prot_kinase_dom"/>
</dbReference>
<evidence type="ECO:0000256" key="9">
    <source>
        <dbReference type="ARBA" id="ARBA00049308"/>
    </source>
</evidence>
<dbReference type="EC" id="2.7.12.1" evidence="2"/>
<feature type="compositionally biased region" description="Polar residues" evidence="11">
    <location>
        <begin position="98"/>
        <end position="112"/>
    </location>
</feature>
<evidence type="ECO:0000256" key="10">
    <source>
        <dbReference type="ARBA" id="ARBA00051680"/>
    </source>
</evidence>
<comment type="catalytic activity">
    <reaction evidence="10">
        <text>L-tyrosyl-[protein] + ATP = O-phospho-L-tyrosyl-[protein] + ADP + H(+)</text>
        <dbReference type="Rhea" id="RHEA:10596"/>
        <dbReference type="Rhea" id="RHEA-COMP:10136"/>
        <dbReference type="Rhea" id="RHEA-COMP:20101"/>
        <dbReference type="ChEBI" id="CHEBI:15378"/>
        <dbReference type="ChEBI" id="CHEBI:30616"/>
        <dbReference type="ChEBI" id="CHEBI:46858"/>
        <dbReference type="ChEBI" id="CHEBI:61978"/>
        <dbReference type="ChEBI" id="CHEBI:456216"/>
        <dbReference type="EC" id="2.7.12.1"/>
    </reaction>
</comment>
<organism evidence="13 14">
    <name type="scientific">Apophysomyces ossiformis</name>
    <dbReference type="NCBI Taxonomy" id="679940"/>
    <lineage>
        <taxon>Eukaryota</taxon>
        <taxon>Fungi</taxon>
        <taxon>Fungi incertae sedis</taxon>
        <taxon>Mucoromycota</taxon>
        <taxon>Mucoromycotina</taxon>
        <taxon>Mucoromycetes</taxon>
        <taxon>Mucorales</taxon>
        <taxon>Mucorineae</taxon>
        <taxon>Mucoraceae</taxon>
        <taxon>Apophysomyces</taxon>
    </lineage>
</organism>
<evidence type="ECO:0000256" key="1">
    <source>
        <dbReference type="ARBA" id="ARBA00008867"/>
    </source>
</evidence>
<dbReference type="Gene3D" id="3.30.200.20">
    <property type="entry name" value="Phosphorylase Kinase, domain 1"/>
    <property type="match status" value="1"/>
</dbReference>
<dbReference type="Gene3D" id="3.30.10.30">
    <property type="entry name" value="DYRK"/>
    <property type="match status" value="1"/>
</dbReference>
<dbReference type="PROSITE" id="PS00108">
    <property type="entry name" value="PROTEIN_KINASE_ST"/>
    <property type="match status" value="1"/>
</dbReference>
<accession>A0A8H7C0E9</accession>
<comment type="caution">
    <text evidence="13">The sequence shown here is derived from an EMBL/GenBank/DDBJ whole genome shotgun (WGS) entry which is preliminary data.</text>
</comment>
<comment type="catalytic activity">
    <reaction evidence="9">
        <text>L-threonyl-[protein] + ATP = O-phospho-L-threonyl-[protein] + ADP + H(+)</text>
        <dbReference type="Rhea" id="RHEA:46608"/>
        <dbReference type="Rhea" id="RHEA-COMP:11060"/>
        <dbReference type="Rhea" id="RHEA-COMP:11605"/>
        <dbReference type="ChEBI" id="CHEBI:15378"/>
        <dbReference type="ChEBI" id="CHEBI:30013"/>
        <dbReference type="ChEBI" id="CHEBI:30616"/>
        <dbReference type="ChEBI" id="CHEBI:61977"/>
        <dbReference type="ChEBI" id="CHEBI:456216"/>
        <dbReference type="EC" id="2.7.12.1"/>
    </reaction>
</comment>
<evidence type="ECO:0000256" key="4">
    <source>
        <dbReference type="ARBA" id="ARBA00022679"/>
    </source>
</evidence>
<sequence length="1277" mass="142900">MFCDPSEFLDRNKDSFADNDLHTVSSHKRQPTHAGRLRQLQHLEQQIADATDWKQKLTKIVTTQNRSDLLTEAEAKPIDEKPISSEPGLTLQFLSRISPNDSSCQNTSSNGLKQPMAEWMPPSTRSNKAEEQTKSCLTDETNITLSPNDKQRPSSGSPASQSTDSTHPGNTEIVRLNNSVDNDGLLNDVSVYYDNGATNTTGSMPTVSKELSWKKRSGHEINSIHSQSTFENRYFKENVLSNQQKPCLSEQKAASDTMPSTTFATIRNKFEMEAQINTTQPFINRFDPLLSREDERQTTEERALKDSKRTIQDTLQVEHRAENSTCVFDPSNDQLICADTTPKKQQSAVPNAGLIDKLIPAKSVLASSPTRLPTPKTKSNQFALPFDPQQRGEEFMRTFSPTTNDSLKWVENVVVFNQSQTKSTFAVSTPKIDQPRSTTSAIPGIKSGNSAKRSLASYISEPEQTTEQKADIRATNIQEEVPSSPRARLIWLSMQRAQSIHVTQEGSPDETPLRTRKASMLSTMSCGKANRALADFDPLLTDDSDDIGIPNKINIKRSSMIRPKSVKGTVDPLKTSECPHSRGLETVQPFKKEGAKVTTTSSAIPSTACFASPECDTKNSVKPPSQRSPTRIPLPISKPLVLSKQENGSSGDGFNTNGDNHNGRKNNANTKRSMATKIGPTTVTSGSAATFTLPKPTRADTKTVRKPTSFSALKVPNNWSKNTVAPEKQGATHTRKASTANVCVNKFISGDVERRPSITNANDLLHDQLEKEKAKSRRLSVNLISAQGVISLPESIKSTSNETRGISSTAKIVPSGGRKMSSFRERLQELVTEDVWSIHAEHGKAKSQKDRQEEDALGNISTSTTASAREEIATLYSKHETEQSRAKSEQQSKLIREKEKGLRVAMSSQTALKLHKNILSPYEREEILEHSQIYFVGPHAKKRHASLEHTTSNFGYDDEGGDYHIVLRDHLVYRYEALEVMGKGSFGQVIKCFDHKTGQTVAIKIIRNKKRFHAQAMVEVKVLENLMRWDPEDKHNNVRMTDHFYFRSHLCIAFECLSINLYDFIKSNNFQGFSMGLIRRFTIQLLNSLVLLYKHKLIHCDLKPENILLKHPTKSTIKVIDFGSSCLESEKVYTYIQSRFYRSPEVILGSSYSMAIDMWSVGCILAELFTGHPIFAGENEQDQLACIMEIRGVPEKHLIDGSSRRKLFFDSYGNPRIMPNSKGRKRKPGTKKLAQALKCTDDNFTDFIDRCLQWDPARRLNPIAAFKHPWIRCKKST</sequence>
<dbReference type="GO" id="GO:0004674">
    <property type="term" value="F:protein serine/threonine kinase activity"/>
    <property type="evidence" value="ECO:0007669"/>
    <property type="project" value="UniProtKB-KW"/>
</dbReference>
<dbReference type="Gene3D" id="1.10.510.10">
    <property type="entry name" value="Transferase(Phosphotransferase) domain 1"/>
    <property type="match status" value="1"/>
</dbReference>
<keyword evidence="14" id="KW-1185">Reference proteome</keyword>
<dbReference type="EMBL" id="JABAYA010000009">
    <property type="protein sequence ID" value="KAF7731524.1"/>
    <property type="molecule type" value="Genomic_DNA"/>
</dbReference>
<feature type="region of interest" description="Disordered" evidence="11">
    <location>
        <begin position="98"/>
        <end position="175"/>
    </location>
</feature>
<dbReference type="AlphaFoldDB" id="A0A8H7C0E9"/>
<dbReference type="PANTHER" id="PTHR24058">
    <property type="entry name" value="DUAL SPECIFICITY PROTEIN KINASE"/>
    <property type="match status" value="1"/>
</dbReference>
<feature type="compositionally biased region" description="Polar residues" evidence="11">
    <location>
        <begin position="435"/>
        <end position="447"/>
    </location>
</feature>
<evidence type="ECO:0000256" key="2">
    <source>
        <dbReference type="ARBA" id="ARBA00013203"/>
    </source>
</evidence>
<dbReference type="GO" id="GO:0005737">
    <property type="term" value="C:cytoplasm"/>
    <property type="evidence" value="ECO:0007669"/>
    <property type="project" value="TreeGrafter"/>
</dbReference>
<evidence type="ECO:0000313" key="13">
    <source>
        <dbReference type="EMBL" id="KAF7731524.1"/>
    </source>
</evidence>
<proteinExistence type="inferred from homology"/>